<accession>A0A0B7AKL0</accession>
<organism evidence="1">
    <name type="scientific">Arion vulgaris</name>
    <dbReference type="NCBI Taxonomy" id="1028688"/>
    <lineage>
        <taxon>Eukaryota</taxon>
        <taxon>Metazoa</taxon>
        <taxon>Spiralia</taxon>
        <taxon>Lophotrochozoa</taxon>
        <taxon>Mollusca</taxon>
        <taxon>Gastropoda</taxon>
        <taxon>Heterobranchia</taxon>
        <taxon>Euthyneura</taxon>
        <taxon>Panpulmonata</taxon>
        <taxon>Eupulmonata</taxon>
        <taxon>Stylommatophora</taxon>
        <taxon>Helicina</taxon>
        <taxon>Arionoidea</taxon>
        <taxon>Arionidae</taxon>
        <taxon>Arion</taxon>
    </lineage>
</organism>
<evidence type="ECO:0000313" key="1">
    <source>
        <dbReference type="EMBL" id="CEK81132.1"/>
    </source>
</evidence>
<dbReference type="EMBL" id="HACG01034267">
    <property type="protein sequence ID" value="CEK81132.1"/>
    <property type="molecule type" value="Transcribed_RNA"/>
</dbReference>
<reference evidence="1" key="1">
    <citation type="submission" date="2014-12" db="EMBL/GenBank/DDBJ databases">
        <title>Insight into the proteome of Arion vulgaris.</title>
        <authorList>
            <person name="Aradska J."/>
            <person name="Bulat T."/>
            <person name="Smidak R."/>
            <person name="Sarate P."/>
            <person name="Gangsoo J."/>
            <person name="Sialana F."/>
            <person name="Bilban M."/>
            <person name="Lubec G."/>
        </authorList>
    </citation>
    <scope>NUCLEOTIDE SEQUENCE</scope>
    <source>
        <tissue evidence="1">Skin</tissue>
    </source>
</reference>
<name>A0A0B7AKL0_9EUPU</name>
<proteinExistence type="predicted"/>
<dbReference type="AlphaFoldDB" id="A0A0B7AKL0"/>
<sequence length="63" mass="6896">MSSIDCSVSAALCSTPLVLYYDKQEEAVVLFFTTSETNHMQGVLKLTQLESCILLSTYGNTLS</sequence>
<gene>
    <name evidence="1" type="primary">ORF124488</name>
</gene>
<protein>
    <submittedName>
        <fullName evidence="1">Uncharacterized protein</fullName>
    </submittedName>
</protein>